<protein>
    <submittedName>
        <fullName evidence="1">Uncharacterized protein</fullName>
    </submittedName>
</protein>
<name>A0AAV8WV30_9CUCU</name>
<accession>A0AAV8WV30</accession>
<dbReference type="PANTHER" id="PTHR46145">
    <property type="entry name" value="HEPARANASE"/>
    <property type="match status" value="1"/>
</dbReference>
<reference evidence="1" key="1">
    <citation type="journal article" date="2023" name="Insect Mol. Biol.">
        <title>Genome sequencing provides insights into the evolution of gene families encoding plant cell wall-degrading enzymes in longhorned beetles.</title>
        <authorList>
            <person name="Shin N.R."/>
            <person name="Okamura Y."/>
            <person name="Kirsch R."/>
            <person name="Pauchet Y."/>
        </authorList>
    </citation>
    <scope>NUCLEOTIDE SEQUENCE</scope>
    <source>
        <strain evidence="1">RBIC_L_NR</strain>
    </source>
</reference>
<dbReference type="PANTHER" id="PTHR46145:SF4">
    <property type="entry name" value="HEPARANASE"/>
    <property type="match status" value="1"/>
</dbReference>
<evidence type="ECO:0000313" key="2">
    <source>
        <dbReference type="Proteomes" id="UP001162156"/>
    </source>
</evidence>
<gene>
    <name evidence="1" type="ORF">NQ314_017142</name>
</gene>
<comment type="caution">
    <text evidence="1">The sequence shown here is derived from an EMBL/GenBank/DDBJ whole genome shotgun (WGS) entry which is preliminary data.</text>
</comment>
<organism evidence="1 2">
    <name type="scientific">Rhamnusium bicolor</name>
    <dbReference type="NCBI Taxonomy" id="1586634"/>
    <lineage>
        <taxon>Eukaryota</taxon>
        <taxon>Metazoa</taxon>
        <taxon>Ecdysozoa</taxon>
        <taxon>Arthropoda</taxon>
        <taxon>Hexapoda</taxon>
        <taxon>Insecta</taxon>
        <taxon>Pterygota</taxon>
        <taxon>Neoptera</taxon>
        <taxon>Endopterygota</taxon>
        <taxon>Coleoptera</taxon>
        <taxon>Polyphaga</taxon>
        <taxon>Cucujiformia</taxon>
        <taxon>Chrysomeloidea</taxon>
        <taxon>Cerambycidae</taxon>
        <taxon>Lepturinae</taxon>
        <taxon>Rhagiini</taxon>
        <taxon>Rhamnusium</taxon>
    </lineage>
</organism>
<evidence type="ECO:0000313" key="1">
    <source>
        <dbReference type="EMBL" id="KAJ8930097.1"/>
    </source>
</evidence>
<dbReference type="GO" id="GO:0031012">
    <property type="term" value="C:extracellular matrix"/>
    <property type="evidence" value="ECO:0007669"/>
    <property type="project" value="TreeGrafter"/>
</dbReference>
<sequence>MPVNTSLRLAQHLSPAYIRIAGPSTKFVKYVDNEDKFGDHLSEDGNNVVVTPSMWFGINEWLSLANLTPVFGINDVETTRGVWNPKSTLPLLEISDKLNVTCYWQLGFGKNC</sequence>
<dbReference type="Gene3D" id="3.20.20.80">
    <property type="entry name" value="Glycosidases"/>
    <property type="match status" value="1"/>
</dbReference>
<proteinExistence type="predicted"/>
<dbReference type="Proteomes" id="UP001162156">
    <property type="component" value="Unassembled WGS sequence"/>
</dbReference>
<dbReference type="GO" id="GO:0005615">
    <property type="term" value="C:extracellular space"/>
    <property type="evidence" value="ECO:0007669"/>
    <property type="project" value="TreeGrafter"/>
</dbReference>
<dbReference type="AlphaFoldDB" id="A0AAV8WV30"/>
<keyword evidence="2" id="KW-1185">Reference proteome</keyword>
<dbReference type="EMBL" id="JANEYF010004781">
    <property type="protein sequence ID" value="KAJ8930097.1"/>
    <property type="molecule type" value="Genomic_DNA"/>
</dbReference>